<accession>A0A0L6VTX3</accession>
<feature type="region of interest" description="Disordered" evidence="1">
    <location>
        <begin position="37"/>
        <end position="57"/>
    </location>
</feature>
<dbReference type="AlphaFoldDB" id="A0A0L6VTX3"/>
<reference evidence="2 3" key="1">
    <citation type="submission" date="2015-08" db="EMBL/GenBank/DDBJ databases">
        <title>Next Generation Sequencing and Analysis of the Genome of Puccinia sorghi L Schw, the Causal Agent of Maize Common Rust.</title>
        <authorList>
            <person name="Rochi L."/>
            <person name="Burguener G."/>
            <person name="Darino M."/>
            <person name="Turjanski A."/>
            <person name="Kreff E."/>
            <person name="Dieguez M.J."/>
            <person name="Sacco F."/>
        </authorList>
    </citation>
    <scope>NUCLEOTIDE SEQUENCE [LARGE SCALE GENOMIC DNA]</scope>
    <source>
        <strain evidence="2 3">RO10H11247</strain>
    </source>
</reference>
<name>A0A0L6VTX3_9BASI</name>
<organism evidence="2 3">
    <name type="scientific">Puccinia sorghi</name>
    <dbReference type="NCBI Taxonomy" id="27349"/>
    <lineage>
        <taxon>Eukaryota</taxon>
        <taxon>Fungi</taxon>
        <taxon>Dikarya</taxon>
        <taxon>Basidiomycota</taxon>
        <taxon>Pucciniomycotina</taxon>
        <taxon>Pucciniomycetes</taxon>
        <taxon>Pucciniales</taxon>
        <taxon>Pucciniaceae</taxon>
        <taxon>Puccinia</taxon>
    </lineage>
</organism>
<dbReference type="OrthoDB" id="2497051at2759"/>
<evidence type="ECO:0000313" key="3">
    <source>
        <dbReference type="Proteomes" id="UP000037035"/>
    </source>
</evidence>
<evidence type="ECO:0000313" key="2">
    <source>
        <dbReference type="EMBL" id="KNZ64141.1"/>
    </source>
</evidence>
<dbReference type="EMBL" id="LAVV01000688">
    <property type="protein sequence ID" value="KNZ64141.1"/>
    <property type="molecule type" value="Genomic_DNA"/>
</dbReference>
<sequence>MFSVFAQRTLFVAAALPTGYLSVQALMGKKADKARSAASLPSMHPHFPTVERSNGGI</sequence>
<dbReference type="Proteomes" id="UP000037035">
    <property type="component" value="Unassembled WGS sequence"/>
</dbReference>
<gene>
    <name evidence="2" type="ORF">VP01_1061g5</name>
</gene>
<dbReference type="VEuPathDB" id="FungiDB:VP01_1061g5"/>
<evidence type="ECO:0000256" key="1">
    <source>
        <dbReference type="SAM" id="MobiDB-lite"/>
    </source>
</evidence>
<proteinExistence type="predicted"/>
<keyword evidence="3" id="KW-1185">Reference proteome</keyword>
<protein>
    <submittedName>
        <fullName evidence="2">Putative signal peptide protein</fullName>
    </submittedName>
</protein>
<comment type="caution">
    <text evidence="2">The sequence shown here is derived from an EMBL/GenBank/DDBJ whole genome shotgun (WGS) entry which is preliminary data.</text>
</comment>